<evidence type="ECO:0000313" key="6">
    <source>
        <dbReference type="EMBL" id="CEJ09264.1"/>
    </source>
</evidence>
<feature type="domain" description="HTH gntR-type" evidence="4">
    <location>
        <begin position="33"/>
        <end position="101"/>
    </location>
</feature>
<dbReference type="KEGG" id="aacx:DEACI_0133"/>
<dbReference type="Proteomes" id="UP001071230">
    <property type="component" value="Unassembled WGS sequence"/>
</dbReference>
<accession>A0A8S0XUK2</accession>
<evidence type="ECO:0000256" key="3">
    <source>
        <dbReference type="ARBA" id="ARBA00023163"/>
    </source>
</evidence>
<keyword evidence="3" id="KW-0804">Transcription</keyword>
<evidence type="ECO:0000256" key="2">
    <source>
        <dbReference type="ARBA" id="ARBA00023125"/>
    </source>
</evidence>
<dbReference type="RefSeq" id="WP_240983307.1">
    <property type="nucleotide sequence ID" value="NZ_CDGJ01000122.1"/>
</dbReference>
<evidence type="ECO:0000313" key="7">
    <source>
        <dbReference type="Proteomes" id="UP001071230"/>
    </source>
</evidence>
<dbReference type="Pfam" id="PF00392">
    <property type="entry name" value="GntR"/>
    <property type="match status" value="1"/>
</dbReference>
<dbReference type="SMART" id="SM00345">
    <property type="entry name" value="HTH_GNTR"/>
    <property type="match status" value="1"/>
</dbReference>
<sequence length="349" mass="38554">MEYTIANGLINQAISANAGSWGDLMELDRHSGIPYYVQLKEQIRKRIAQDIWRAGIKLPTERELAAELAVSRNTVSQAYRELEREGLLASAQGKGTFVADTSLLIQREGRKEKVLRIIDMAMEEAVGLGFSLDDFVSFVYVRGMEKKELLGWLKVAFIECNPEQLGDARWNLGRGVTLLPLSLVELRESQRVRERLASMDMIVTGSSHLAEVKSLLGGSSVPFLGVSLRPRMETVVRVARLPSGMKVALITESVVFAGKVKESLSEAGLHPELVHLTRPEKGEMERTLRECGAAIVAPAWRGAVEQVLPGNMELIEYRFEPDEGSLNLLRGALLELKLKRPEAVPGAGP</sequence>
<keyword evidence="7" id="KW-1185">Reference proteome</keyword>
<dbReference type="Gene3D" id="1.10.10.10">
    <property type="entry name" value="Winged helix-like DNA-binding domain superfamily/Winged helix DNA-binding domain"/>
    <property type="match status" value="1"/>
</dbReference>
<dbReference type="PROSITE" id="PS50949">
    <property type="entry name" value="HTH_GNTR"/>
    <property type="match status" value="1"/>
</dbReference>
<dbReference type="AlphaFoldDB" id="A0A8S0XUK2"/>
<dbReference type="PANTHER" id="PTHR38445:SF7">
    <property type="entry name" value="GNTR-FAMILY TRANSCRIPTIONAL REGULATOR"/>
    <property type="match status" value="1"/>
</dbReference>
<organism evidence="5">
    <name type="scientific">Acididesulfobacillus acetoxydans</name>
    <dbReference type="NCBI Taxonomy" id="1561005"/>
    <lineage>
        <taxon>Bacteria</taxon>
        <taxon>Bacillati</taxon>
        <taxon>Bacillota</taxon>
        <taxon>Clostridia</taxon>
        <taxon>Eubacteriales</taxon>
        <taxon>Peptococcaceae</taxon>
        <taxon>Acididesulfobacillus</taxon>
    </lineage>
</organism>
<reference evidence="5" key="2">
    <citation type="submission" date="2020-01" db="EMBL/GenBank/DDBJ databases">
        <authorList>
            <person name="Hornung B."/>
        </authorList>
    </citation>
    <scope>NUCLEOTIDE SEQUENCE</scope>
    <source>
        <strain evidence="5">PacBioINE</strain>
    </source>
</reference>
<reference evidence="6" key="1">
    <citation type="submission" date="2014-11" db="EMBL/GenBank/DDBJ databases">
        <authorList>
            <person name="Hornung B.V."/>
        </authorList>
    </citation>
    <scope>NUCLEOTIDE SEQUENCE</scope>
    <source>
        <strain evidence="6">INE</strain>
    </source>
</reference>
<dbReference type="PRINTS" id="PR00035">
    <property type="entry name" value="HTHGNTR"/>
</dbReference>
<dbReference type="GO" id="GO:0003677">
    <property type="term" value="F:DNA binding"/>
    <property type="evidence" value="ECO:0007669"/>
    <property type="project" value="UniProtKB-KW"/>
</dbReference>
<dbReference type="SUPFAM" id="SSF46785">
    <property type="entry name" value="Winged helix' DNA-binding domain"/>
    <property type="match status" value="1"/>
</dbReference>
<dbReference type="FunFam" id="1.10.10.10:FF:000079">
    <property type="entry name" value="GntR family transcriptional regulator"/>
    <property type="match status" value="1"/>
</dbReference>
<dbReference type="PANTHER" id="PTHR38445">
    <property type="entry name" value="HTH-TYPE TRANSCRIPTIONAL REPRESSOR YTRA"/>
    <property type="match status" value="1"/>
</dbReference>
<dbReference type="Proteomes" id="UP000836597">
    <property type="component" value="Chromosome"/>
</dbReference>
<evidence type="ECO:0000313" key="5">
    <source>
        <dbReference type="EMBL" id="CAA7599507.1"/>
    </source>
</evidence>
<proteinExistence type="predicted"/>
<evidence type="ECO:0000256" key="1">
    <source>
        <dbReference type="ARBA" id="ARBA00023015"/>
    </source>
</evidence>
<keyword evidence="2" id="KW-0238">DNA-binding</keyword>
<dbReference type="EMBL" id="CDGJ01000122">
    <property type="protein sequence ID" value="CEJ09264.1"/>
    <property type="molecule type" value="Genomic_DNA"/>
</dbReference>
<evidence type="ECO:0000259" key="4">
    <source>
        <dbReference type="PROSITE" id="PS50949"/>
    </source>
</evidence>
<dbReference type="GO" id="GO:0003700">
    <property type="term" value="F:DNA-binding transcription factor activity"/>
    <property type="evidence" value="ECO:0007669"/>
    <property type="project" value="InterPro"/>
</dbReference>
<dbReference type="EMBL" id="LR746496">
    <property type="protein sequence ID" value="CAA7599507.1"/>
    <property type="molecule type" value="Genomic_DNA"/>
</dbReference>
<name>A0A8S0XUK2_9FIRM</name>
<dbReference type="CDD" id="cd07377">
    <property type="entry name" value="WHTH_GntR"/>
    <property type="match status" value="1"/>
</dbReference>
<dbReference type="InterPro" id="IPR036390">
    <property type="entry name" value="WH_DNA-bd_sf"/>
</dbReference>
<dbReference type="InterPro" id="IPR036388">
    <property type="entry name" value="WH-like_DNA-bd_sf"/>
</dbReference>
<dbReference type="InterPro" id="IPR000524">
    <property type="entry name" value="Tscrpt_reg_HTH_GntR"/>
</dbReference>
<protein>
    <submittedName>
        <fullName evidence="6">Bacterial regulatory s, gntR protein</fullName>
    </submittedName>
    <submittedName>
        <fullName evidence="5">GntR-type HTH domain protein</fullName>
    </submittedName>
</protein>
<keyword evidence="1" id="KW-0805">Transcription regulation</keyword>
<gene>
    <name evidence="5" type="ORF">DEACI_0133</name>
    <name evidence="6" type="ORF">DEACI_3748</name>
</gene>